<dbReference type="CDD" id="cd20760">
    <property type="entry name" value="capping_2-OMTase_Mimiviridae"/>
    <property type="match status" value="1"/>
</dbReference>
<dbReference type="OrthoDB" id="245819at2759"/>
<dbReference type="PROSITE" id="PS51612">
    <property type="entry name" value="SAM_MT_2O_PK"/>
    <property type="match status" value="1"/>
</dbReference>
<dbReference type="GO" id="GO:0004483">
    <property type="term" value="F:methyltransferase cap1 activity"/>
    <property type="evidence" value="ECO:0007669"/>
    <property type="project" value="InterPro"/>
</dbReference>
<dbReference type="EMBL" id="MKGL01000076">
    <property type="protein sequence ID" value="RNF07909.1"/>
    <property type="molecule type" value="Genomic_DNA"/>
</dbReference>
<dbReference type="SUPFAM" id="SSF53335">
    <property type="entry name" value="S-adenosyl-L-methionine-dependent methyltransferases"/>
    <property type="match status" value="1"/>
</dbReference>
<dbReference type="Proteomes" id="UP000283634">
    <property type="component" value="Unassembled WGS sequence"/>
</dbReference>
<gene>
    <name evidence="1" type="ORF">TraAM80_03057</name>
</gene>
<sequence length="400" mass="45946">MFQRRHTWELVDPGRFDRPVLESRQNFTLRNEFFTNDTAYGINARRLSEVLPGLGVIYCDVAVDRADVAKKDLHEQLQSIVGTIDVARGTEDIPSMYEPRLDIPIGFELLCYVGMERSKPLMFVSDIRSGSVSLPNFEDHVAENMRAQECWCQILQGEYSMLKFRLPYTHKKIGFGDKGRSVKSSLIGSDGTVKYLRGDILLPMWTRPTSTEGRLVVPQGAHQVPYNVTHVENQFFFFNARVREVVHFNHMLLPDEDLDHHYDAAAEVNCILAYLKFLHPEMREASVAVLRREVKHISASITAHLRVNFQDVIRRREYLVLKQARSGQTEEEGDESDDEAVDAGRLHNAEAQPRSSWEAVAKKIIQAATRERTRVVWTRNVEETEADVRSNVWVTTTMRQ</sequence>
<proteinExistence type="predicted"/>
<name>A0A422NR92_TRYRA</name>
<reference evidence="1 2" key="1">
    <citation type="journal article" date="2018" name="BMC Genomics">
        <title>Genomic comparison of Trypanosoma conorhini and Trypanosoma rangeli to Trypanosoma cruzi strains of high and low virulence.</title>
        <authorList>
            <person name="Bradwell K.R."/>
            <person name="Koparde V.N."/>
            <person name="Matveyev A.V."/>
            <person name="Serrano M.G."/>
            <person name="Alves J.M."/>
            <person name="Parikh H."/>
            <person name="Huang B."/>
            <person name="Lee V."/>
            <person name="Espinosa-Alvarez O."/>
            <person name="Ortiz P.A."/>
            <person name="Costa-Martins A.G."/>
            <person name="Teixeira M.M."/>
            <person name="Buck G.A."/>
        </authorList>
    </citation>
    <scope>NUCLEOTIDE SEQUENCE [LARGE SCALE GENOMIC DNA]</scope>
    <source>
        <strain evidence="1 2">AM80</strain>
    </source>
</reference>
<evidence type="ECO:0000313" key="2">
    <source>
        <dbReference type="Proteomes" id="UP000283634"/>
    </source>
</evidence>
<accession>A0A422NR92</accession>
<dbReference type="Gene3D" id="3.40.50.150">
    <property type="entry name" value="Vaccinia Virus protein VP39"/>
    <property type="match status" value="1"/>
</dbReference>
<dbReference type="GeneID" id="40326990"/>
<protein>
    <submittedName>
        <fullName evidence="1">Uncharacterized protein</fullName>
    </submittedName>
</protein>
<dbReference type="OMA" id="EDQFFFF"/>
<dbReference type="AlphaFoldDB" id="A0A422NR92"/>
<comment type="caution">
    <text evidence="1">The sequence shown here is derived from an EMBL/GenBank/DDBJ whole genome shotgun (WGS) entry which is preliminary data.</text>
</comment>
<dbReference type="VEuPathDB" id="TriTrypDB:TRSC58_02515"/>
<organism evidence="1 2">
    <name type="scientific">Trypanosoma rangeli</name>
    <dbReference type="NCBI Taxonomy" id="5698"/>
    <lineage>
        <taxon>Eukaryota</taxon>
        <taxon>Discoba</taxon>
        <taxon>Euglenozoa</taxon>
        <taxon>Kinetoplastea</taxon>
        <taxon>Metakinetoplastina</taxon>
        <taxon>Trypanosomatida</taxon>
        <taxon>Trypanosomatidae</taxon>
        <taxon>Trypanosoma</taxon>
        <taxon>Herpetosoma</taxon>
    </lineage>
</organism>
<dbReference type="GO" id="GO:0006370">
    <property type="term" value="P:7-methylguanosine mRNA capping"/>
    <property type="evidence" value="ECO:0007669"/>
    <property type="project" value="InterPro"/>
</dbReference>
<dbReference type="RefSeq" id="XP_029240091.1">
    <property type="nucleotide sequence ID" value="XM_029380037.1"/>
</dbReference>
<dbReference type="InterPro" id="IPR025804">
    <property type="entry name" value="Pox/kineto_cap_MeTfrase"/>
</dbReference>
<keyword evidence="2" id="KW-1185">Reference proteome</keyword>
<evidence type="ECO:0000313" key="1">
    <source>
        <dbReference type="EMBL" id="RNF07909.1"/>
    </source>
</evidence>
<dbReference type="InterPro" id="IPR029063">
    <property type="entry name" value="SAM-dependent_MTases_sf"/>
</dbReference>